<keyword evidence="2" id="KW-0808">Transferase</keyword>
<dbReference type="InterPro" id="IPR051052">
    <property type="entry name" value="Diverse_substrate_MTase"/>
</dbReference>
<keyword evidence="4" id="KW-1185">Reference proteome</keyword>
<keyword evidence="1 5" id="KW-0489">Methyltransferase</keyword>
<dbReference type="Proteomes" id="UP000694888">
    <property type="component" value="Unplaced"/>
</dbReference>
<dbReference type="PANTHER" id="PTHR44942">
    <property type="entry name" value="METHYLTRANSF_11 DOMAIN-CONTAINING PROTEIN"/>
    <property type="match status" value="1"/>
</dbReference>
<reference evidence="5" key="1">
    <citation type="submission" date="2025-08" db="UniProtKB">
        <authorList>
            <consortium name="RefSeq"/>
        </authorList>
    </citation>
    <scope>IDENTIFICATION</scope>
</reference>
<feature type="domain" description="Methyltransferase" evidence="3">
    <location>
        <begin position="99"/>
        <end position="183"/>
    </location>
</feature>
<dbReference type="Gene3D" id="3.40.50.150">
    <property type="entry name" value="Vaccinia Virus protein VP39"/>
    <property type="match status" value="1"/>
</dbReference>
<accession>A0ABM0JXN0</accession>
<evidence type="ECO:0000313" key="5">
    <source>
        <dbReference type="RefSeq" id="XP_005103951.1"/>
    </source>
</evidence>
<dbReference type="InterPro" id="IPR029063">
    <property type="entry name" value="SAM-dependent_MTases_sf"/>
</dbReference>
<evidence type="ECO:0000259" key="3">
    <source>
        <dbReference type="Pfam" id="PF13649"/>
    </source>
</evidence>
<proteinExistence type="predicted"/>
<dbReference type="RefSeq" id="XP_005103951.1">
    <property type="nucleotide sequence ID" value="XM_005103894.1"/>
</dbReference>
<dbReference type="Pfam" id="PF13649">
    <property type="entry name" value="Methyltransf_25"/>
    <property type="match status" value="1"/>
</dbReference>
<evidence type="ECO:0000256" key="2">
    <source>
        <dbReference type="ARBA" id="ARBA00022679"/>
    </source>
</evidence>
<protein>
    <submittedName>
        <fullName evidence="5">Methyltransferase DDB_G0268948</fullName>
    </submittedName>
</protein>
<gene>
    <name evidence="5" type="primary">LOC101858429</name>
</gene>
<evidence type="ECO:0000313" key="4">
    <source>
        <dbReference type="Proteomes" id="UP000694888"/>
    </source>
</evidence>
<evidence type="ECO:0000256" key="1">
    <source>
        <dbReference type="ARBA" id="ARBA00022603"/>
    </source>
</evidence>
<dbReference type="SUPFAM" id="SSF53335">
    <property type="entry name" value="S-adenosyl-L-methionine-dependent methyltransferases"/>
    <property type="match status" value="1"/>
</dbReference>
<organism evidence="4 5">
    <name type="scientific">Aplysia californica</name>
    <name type="common">California sea hare</name>
    <dbReference type="NCBI Taxonomy" id="6500"/>
    <lineage>
        <taxon>Eukaryota</taxon>
        <taxon>Metazoa</taxon>
        <taxon>Spiralia</taxon>
        <taxon>Lophotrochozoa</taxon>
        <taxon>Mollusca</taxon>
        <taxon>Gastropoda</taxon>
        <taxon>Heterobranchia</taxon>
        <taxon>Euthyneura</taxon>
        <taxon>Tectipleura</taxon>
        <taxon>Aplysiida</taxon>
        <taxon>Aplysioidea</taxon>
        <taxon>Aplysiidae</taxon>
        <taxon>Aplysia</taxon>
    </lineage>
</organism>
<dbReference type="PANTHER" id="PTHR44942:SF4">
    <property type="entry name" value="METHYLTRANSFERASE TYPE 11 DOMAIN-CONTAINING PROTEIN"/>
    <property type="match status" value="1"/>
</dbReference>
<name>A0ABM0JXN0_APLCA</name>
<dbReference type="GO" id="GO:0032259">
    <property type="term" value="P:methylation"/>
    <property type="evidence" value="ECO:0007669"/>
    <property type="project" value="UniProtKB-KW"/>
</dbReference>
<dbReference type="CDD" id="cd02440">
    <property type="entry name" value="AdoMet_MTases"/>
    <property type="match status" value="1"/>
</dbReference>
<dbReference type="InterPro" id="IPR041698">
    <property type="entry name" value="Methyltransf_25"/>
</dbReference>
<dbReference type="GeneID" id="101858429"/>
<dbReference type="GO" id="GO:0008168">
    <property type="term" value="F:methyltransferase activity"/>
    <property type="evidence" value="ECO:0007669"/>
    <property type="project" value="UniProtKB-KW"/>
</dbReference>
<sequence length="183" mass="20458">MQRSAHRLFLAVGKKMWKSSRNTIFHHPRHFAVACSNIHTTSTQSSEDAGSTSTKFSNPYDVKEIIDHYPKHRPTYADDTYVKIREFCEENNAQFDLALDMACGSGQATVPLAGIYKQVVGVDGSALHVEKAPRDLNNITYHVADCNLPLNFIQSGTVDLITVASAIQWLHTDKYLRHISAVL</sequence>